<dbReference type="GO" id="GO:0046872">
    <property type="term" value="F:metal ion binding"/>
    <property type="evidence" value="ECO:0007669"/>
    <property type="project" value="UniProtKB-KW"/>
</dbReference>
<gene>
    <name evidence="3" type="ORF">PCOL08062_LOCUS11626</name>
</gene>
<dbReference type="AlphaFoldDB" id="A0A7R9U0Z7"/>
<keyword evidence="1" id="KW-0408">Iron</keyword>
<dbReference type="InterPro" id="IPR005123">
    <property type="entry name" value="Oxoglu/Fe-dep_dioxygenase_dom"/>
</dbReference>
<reference evidence="3" key="1">
    <citation type="submission" date="2021-01" db="EMBL/GenBank/DDBJ databases">
        <authorList>
            <person name="Corre E."/>
            <person name="Pelletier E."/>
            <person name="Niang G."/>
            <person name="Scheremetjew M."/>
            <person name="Finn R."/>
            <person name="Kale V."/>
            <person name="Holt S."/>
            <person name="Cochrane G."/>
            <person name="Meng A."/>
            <person name="Brown T."/>
            <person name="Cohen L."/>
        </authorList>
    </citation>
    <scope>NUCLEOTIDE SEQUENCE</scope>
    <source>
        <strain evidence="3">CCMP1413</strain>
    </source>
</reference>
<keyword evidence="1" id="KW-0560">Oxidoreductase</keyword>
<organism evidence="3">
    <name type="scientific">Prasinoderma coloniale</name>
    <dbReference type="NCBI Taxonomy" id="156133"/>
    <lineage>
        <taxon>Eukaryota</taxon>
        <taxon>Viridiplantae</taxon>
        <taxon>Prasinodermophyta</taxon>
        <taxon>Prasinodermophyceae</taxon>
        <taxon>Prasinodermales</taxon>
        <taxon>Prasinodermaceae</taxon>
        <taxon>Prasinoderma</taxon>
    </lineage>
</organism>
<evidence type="ECO:0000259" key="2">
    <source>
        <dbReference type="PROSITE" id="PS51471"/>
    </source>
</evidence>
<evidence type="ECO:0000256" key="1">
    <source>
        <dbReference type="RuleBase" id="RU003682"/>
    </source>
</evidence>
<comment type="similarity">
    <text evidence="1">Belongs to the iron/ascorbate-dependent oxidoreductase family.</text>
</comment>
<evidence type="ECO:0000313" key="3">
    <source>
        <dbReference type="EMBL" id="CAD8250094.1"/>
    </source>
</evidence>
<dbReference type="PROSITE" id="PS51471">
    <property type="entry name" value="FE2OG_OXY"/>
    <property type="match status" value="1"/>
</dbReference>
<protein>
    <recommendedName>
        <fullName evidence="2">Fe2OG dioxygenase domain-containing protein</fullName>
    </recommendedName>
</protein>
<keyword evidence="1" id="KW-0479">Metal-binding</keyword>
<feature type="domain" description="Fe2OG dioxygenase" evidence="2">
    <location>
        <begin position="152"/>
        <end position="272"/>
    </location>
</feature>
<dbReference type="EMBL" id="HBDZ01015103">
    <property type="protein sequence ID" value="CAD8250094.1"/>
    <property type="molecule type" value="Transcribed_RNA"/>
</dbReference>
<proteinExistence type="inferred from homology"/>
<name>A0A7R9U0Z7_9VIRI</name>
<accession>A0A7R9U0Z7</accession>
<sequence>MLDVARYDLRDAELVTRCRAALEERGAVHLSGFMNTADAAADGARMEALARSGCAYRAEARHNVLLEDSNAAGGQAALASPGGATHTQLRSLKSCIAGDRVPPDSSVAALYASDELLDFVSAVASPGGGSEGGDGSDAGAVGAVPRWYRTADALGALNVHVYENNDELNWHWDRGELAVTLLLQAPQAGGRFEYVRRPRPPGDACVAEEIAAAVLGADGGEHGGSDGDGSIIESIDLAPGSLLLLRGQRHLHRVTPVNGARARVLAVLSYESKPGRMLNAYTRERFYGRQG</sequence>
<dbReference type="GO" id="GO:0016491">
    <property type="term" value="F:oxidoreductase activity"/>
    <property type="evidence" value="ECO:0007669"/>
    <property type="project" value="UniProtKB-KW"/>
</dbReference>